<reference evidence="3 4" key="1">
    <citation type="journal article" date="2015" name="Genome Biol. Evol.">
        <title>Comparative Genomics of a Bacterivorous Green Alga Reveals Evolutionary Causalities and Consequences of Phago-Mixotrophic Mode of Nutrition.</title>
        <authorList>
            <person name="Burns J.A."/>
            <person name="Paasch A."/>
            <person name="Narechania A."/>
            <person name="Kim E."/>
        </authorList>
    </citation>
    <scope>NUCLEOTIDE SEQUENCE [LARGE SCALE GENOMIC DNA]</scope>
    <source>
        <strain evidence="3 4">PLY_AMNH</strain>
    </source>
</reference>
<accession>A0AAE0L0E1</accession>
<evidence type="ECO:0000313" key="3">
    <source>
        <dbReference type="EMBL" id="KAK3267317.1"/>
    </source>
</evidence>
<comment type="subcellular location">
    <subcellularLocation>
        <location evidence="1">Nucleus</location>
    </subcellularLocation>
</comment>
<dbReference type="EMBL" id="LGRX02012483">
    <property type="protein sequence ID" value="KAK3267317.1"/>
    <property type="molecule type" value="Genomic_DNA"/>
</dbReference>
<comment type="caution">
    <text evidence="3">The sequence shown here is derived from an EMBL/GenBank/DDBJ whole genome shotgun (WGS) entry which is preliminary data.</text>
</comment>
<comment type="similarity">
    <text evidence="1">Belongs to the ubiquitin family. SUMO subfamily.</text>
</comment>
<evidence type="ECO:0000313" key="4">
    <source>
        <dbReference type="Proteomes" id="UP001190700"/>
    </source>
</evidence>
<protein>
    <recommendedName>
        <fullName evidence="1">Small ubiquitin-related modifier</fullName>
        <shortName evidence="1">SUMO</shortName>
    </recommendedName>
</protein>
<dbReference type="Gene3D" id="3.10.20.90">
    <property type="entry name" value="Phosphatidylinositol 3-kinase Catalytic Subunit, Chain A, domain 1"/>
    <property type="match status" value="1"/>
</dbReference>
<organism evidence="3 4">
    <name type="scientific">Cymbomonas tetramitiformis</name>
    <dbReference type="NCBI Taxonomy" id="36881"/>
    <lineage>
        <taxon>Eukaryota</taxon>
        <taxon>Viridiplantae</taxon>
        <taxon>Chlorophyta</taxon>
        <taxon>Pyramimonadophyceae</taxon>
        <taxon>Pyramimonadales</taxon>
        <taxon>Pyramimonadaceae</taxon>
        <taxon>Cymbomonas</taxon>
    </lineage>
</organism>
<evidence type="ECO:0000256" key="1">
    <source>
        <dbReference type="RuleBase" id="RU361190"/>
    </source>
</evidence>
<dbReference type="PANTHER" id="PTHR10562">
    <property type="entry name" value="SMALL UBIQUITIN-RELATED MODIFIER"/>
    <property type="match status" value="1"/>
</dbReference>
<dbReference type="InterPro" id="IPR022617">
    <property type="entry name" value="Rad60/SUMO-like_dom"/>
</dbReference>
<dbReference type="PROSITE" id="PS50053">
    <property type="entry name" value="UBIQUITIN_2"/>
    <property type="match status" value="1"/>
</dbReference>
<gene>
    <name evidence="3" type="ORF">CYMTET_24115</name>
</gene>
<dbReference type="Pfam" id="PF11976">
    <property type="entry name" value="Rad60-SLD"/>
    <property type="match status" value="1"/>
</dbReference>
<evidence type="ECO:0000259" key="2">
    <source>
        <dbReference type="PROSITE" id="PS50053"/>
    </source>
</evidence>
<dbReference type="AlphaFoldDB" id="A0AAE0L0E1"/>
<name>A0AAE0L0E1_9CHLO</name>
<dbReference type="GO" id="GO:0005634">
    <property type="term" value="C:nucleus"/>
    <property type="evidence" value="ECO:0007669"/>
    <property type="project" value="UniProtKB-SubCell"/>
</dbReference>
<sequence length="93" mass="10517">MPDEKKPDTSAINLKVKDQEGTEVFFKVKMSTPFEKIFKAYCDKKSLKLESLRFLHDGAHLRPDQTPGGRELEDGDEIQVMVFQEGGGQQCAK</sequence>
<dbReference type="SUPFAM" id="SSF54236">
    <property type="entry name" value="Ubiquitin-like"/>
    <property type="match status" value="1"/>
</dbReference>
<dbReference type="SMART" id="SM00213">
    <property type="entry name" value="UBQ"/>
    <property type="match status" value="1"/>
</dbReference>
<keyword evidence="4" id="KW-1185">Reference proteome</keyword>
<dbReference type="InterPro" id="IPR000626">
    <property type="entry name" value="Ubiquitin-like_dom"/>
</dbReference>
<keyword evidence="1" id="KW-0833">Ubl conjugation pathway</keyword>
<feature type="domain" description="Ubiquitin-like" evidence="2">
    <location>
        <begin position="12"/>
        <end position="87"/>
    </location>
</feature>
<dbReference type="Proteomes" id="UP001190700">
    <property type="component" value="Unassembled WGS sequence"/>
</dbReference>
<proteinExistence type="inferred from homology"/>
<keyword evidence="1" id="KW-0539">Nucleus</keyword>
<dbReference type="InterPro" id="IPR029071">
    <property type="entry name" value="Ubiquitin-like_domsf"/>
</dbReference>